<dbReference type="InterPro" id="IPR005561">
    <property type="entry name" value="ANTAR"/>
</dbReference>
<dbReference type="GO" id="GO:0003723">
    <property type="term" value="F:RNA binding"/>
    <property type="evidence" value="ECO:0007669"/>
    <property type="project" value="InterPro"/>
</dbReference>
<dbReference type="SMART" id="SM01012">
    <property type="entry name" value="ANTAR"/>
    <property type="match status" value="1"/>
</dbReference>
<dbReference type="Proteomes" id="UP000216984">
    <property type="component" value="Unassembled WGS sequence"/>
</dbReference>
<evidence type="ECO:0000256" key="1">
    <source>
        <dbReference type="SAM" id="Coils"/>
    </source>
</evidence>
<accession>A0A7Z1DXW7</accession>
<keyword evidence="4" id="KW-1185">Reference proteome</keyword>
<dbReference type="Gene3D" id="1.10.10.10">
    <property type="entry name" value="Winged helix-like DNA-binding domain superfamily/Winged helix DNA-binding domain"/>
    <property type="match status" value="1"/>
</dbReference>
<protein>
    <submittedName>
        <fullName evidence="3">Response regulator receiver protein</fullName>
    </submittedName>
</protein>
<organism evidence="3 4">
    <name type="scientific">Marinobacter vinifirmus</name>
    <dbReference type="NCBI Taxonomy" id="355591"/>
    <lineage>
        <taxon>Bacteria</taxon>
        <taxon>Pseudomonadati</taxon>
        <taxon>Pseudomonadota</taxon>
        <taxon>Gammaproteobacteria</taxon>
        <taxon>Pseudomonadales</taxon>
        <taxon>Marinobacteraceae</taxon>
        <taxon>Marinobacter</taxon>
    </lineage>
</organism>
<dbReference type="AlphaFoldDB" id="A0A7Z1DXW7"/>
<name>A0A7Z1DXW7_9GAMM</name>
<proteinExistence type="predicted"/>
<dbReference type="SUPFAM" id="SSF52172">
    <property type="entry name" value="CheY-like"/>
    <property type="match status" value="1"/>
</dbReference>
<dbReference type="EMBL" id="NEFY01000003">
    <property type="protein sequence ID" value="OZC36875.1"/>
    <property type="molecule type" value="Genomic_DNA"/>
</dbReference>
<dbReference type="InterPro" id="IPR013587">
    <property type="entry name" value="Nitrate/nitrite_sensing"/>
</dbReference>
<dbReference type="InterPro" id="IPR036388">
    <property type="entry name" value="WH-like_DNA-bd_sf"/>
</dbReference>
<gene>
    <name evidence="3" type="ORF">B9Q17_08825</name>
</gene>
<evidence type="ECO:0000259" key="2">
    <source>
        <dbReference type="PROSITE" id="PS50921"/>
    </source>
</evidence>
<keyword evidence="1" id="KW-0175">Coiled coil</keyword>
<dbReference type="Pfam" id="PF08376">
    <property type="entry name" value="NIT"/>
    <property type="match status" value="1"/>
</dbReference>
<feature type="coiled-coil region" evidence="1">
    <location>
        <begin position="357"/>
        <end position="384"/>
    </location>
</feature>
<reference evidence="3 4" key="1">
    <citation type="submission" date="2017-06" db="EMBL/GenBank/DDBJ databases">
        <title>Draft genome sequence of the halophilic bacterium Marinobacter vinifirmus FB1.</title>
        <authorList>
            <person name="Stepanov V.G."/>
            <person name="Roberts D.J."/>
            <person name="Fox G.E."/>
        </authorList>
    </citation>
    <scope>NUCLEOTIDE SEQUENCE [LARGE SCALE GENOMIC DNA]</scope>
    <source>
        <strain evidence="3 4">FB1</strain>
    </source>
</reference>
<dbReference type="Pfam" id="PF03861">
    <property type="entry name" value="ANTAR"/>
    <property type="match status" value="1"/>
</dbReference>
<sequence length="445" mass="49951">MNTQRHPHVTAAATAADFLIASRQCEIRNLEHFLRMGRLVQSVGNLVHGLQRERGATNLFLGSGCQRFARQRDLVLKQNEQLASIFREALADIQHDLTDHPVSSPLLGHIAGALHCLDQLPEMRRRVAEQSASVADATDWYCDTIHKLITVVFEAAETVAEPSIAGLLVAMVHVMNGKEYCGQERATGSAGFSSGQFDSALSRRMMHLVEAQERCFEVFVNFAHEESLGLWQTLRAHPRELEIERMRQKAVSVGRFKTLDEGLADHWFHLMTERMDDLKKIEDSIESAFHHRCVERYTEARRTLAHQETLLASLEQRSSPATPVLVVCDNGVDARTVDAWAGDGVGQQAGRSIFDLVQAQTRRLRQMSEELQSAKEALEDRRIQEKAVLLLMEHRNISNDEAHRLLRKLAMDQGKRLPEVARALMSMSAVIGNQAAGLKSCRGTR</sequence>
<feature type="domain" description="ANTAR" evidence="2">
    <location>
        <begin position="364"/>
        <end position="425"/>
    </location>
</feature>
<comment type="caution">
    <text evidence="3">The sequence shown here is derived from an EMBL/GenBank/DDBJ whole genome shotgun (WGS) entry which is preliminary data.</text>
</comment>
<dbReference type="PROSITE" id="PS50921">
    <property type="entry name" value="ANTAR"/>
    <property type="match status" value="1"/>
</dbReference>
<evidence type="ECO:0000313" key="4">
    <source>
        <dbReference type="Proteomes" id="UP000216984"/>
    </source>
</evidence>
<evidence type="ECO:0000313" key="3">
    <source>
        <dbReference type="EMBL" id="OZC36875.1"/>
    </source>
</evidence>
<dbReference type="InterPro" id="IPR011006">
    <property type="entry name" value="CheY-like_superfamily"/>
</dbReference>
<dbReference type="RefSeq" id="WP_094624395.1">
    <property type="nucleotide sequence ID" value="NZ_NEFY01000003.1"/>
</dbReference>